<dbReference type="Pfam" id="PF13379">
    <property type="entry name" value="NMT1_2"/>
    <property type="match status" value="1"/>
</dbReference>
<keyword evidence="7 9" id="KW-0732">Signal</keyword>
<protein>
    <submittedName>
        <fullName evidence="10">ABC transporter substrate-binding protein</fullName>
    </submittedName>
</protein>
<dbReference type="SUPFAM" id="SSF53850">
    <property type="entry name" value="Periplasmic binding protein-like II"/>
    <property type="match status" value="1"/>
</dbReference>
<evidence type="ECO:0000256" key="6">
    <source>
        <dbReference type="ARBA" id="ARBA00022519"/>
    </source>
</evidence>
<evidence type="ECO:0000256" key="5">
    <source>
        <dbReference type="ARBA" id="ARBA00022475"/>
    </source>
</evidence>
<dbReference type="Gene3D" id="3.40.190.10">
    <property type="entry name" value="Periplasmic binding protein-like II"/>
    <property type="match status" value="2"/>
</dbReference>
<sequence length="330" mass="36221">MKKLLYVCTIALLAVILSACGSKSTSGETPEEIVIGYFPNINHVAGMVAEEKNFYEETLPDGTEVSYKYFPDGSSFMTAIETGEIHGGLVGPGPAMNHFTNGAEINILAAGSTGGTVIMSRKDSGITSPEDIKGKTFISPRVGCTHDVQFETLMMREFGMKSDRLNGDMKHVTGKPATYAQQFANGKVDVATVPEPWASYIEEEGYGDVLIDTKNVAYGETLPAAVFVTSSNLVKNESELVQKLVDGHMKATEFIQENPDESKTIAINKIKDITDQELSRSVIDSAWERITFTYEINPDYLQMFANSSFDLEFLKEQPDLEGLVDKSFIE</sequence>
<evidence type="ECO:0000256" key="8">
    <source>
        <dbReference type="ARBA" id="ARBA00023136"/>
    </source>
</evidence>
<evidence type="ECO:0000313" key="10">
    <source>
        <dbReference type="EMBL" id="GGC98283.1"/>
    </source>
</evidence>
<keyword evidence="8" id="KW-0472">Membrane</keyword>
<evidence type="ECO:0000256" key="4">
    <source>
        <dbReference type="ARBA" id="ARBA00022448"/>
    </source>
</evidence>
<evidence type="ECO:0000256" key="2">
    <source>
        <dbReference type="ARBA" id="ARBA00004533"/>
    </source>
</evidence>
<dbReference type="PANTHER" id="PTHR30024:SF47">
    <property type="entry name" value="TAURINE-BINDING PERIPLASMIC PROTEIN"/>
    <property type="match status" value="1"/>
</dbReference>
<feature type="chain" id="PRO_5047006622" evidence="9">
    <location>
        <begin position="20"/>
        <end position="330"/>
    </location>
</feature>
<proteinExistence type="inferred from homology"/>
<comment type="caution">
    <text evidence="10">The sequence shown here is derived from an EMBL/GenBank/DDBJ whole genome shotgun (WGS) entry which is preliminary data.</text>
</comment>
<comment type="subcellular location">
    <subcellularLocation>
        <location evidence="2">Cell inner membrane</location>
    </subcellularLocation>
    <subcellularLocation>
        <location evidence="1">Periplasm</location>
    </subcellularLocation>
</comment>
<dbReference type="Proteomes" id="UP000642571">
    <property type="component" value="Unassembled WGS sequence"/>
</dbReference>
<evidence type="ECO:0000256" key="7">
    <source>
        <dbReference type="ARBA" id="ARBA00022729"/>
    </source>
</evidence>
<dbReference type="InterPro" id="IPR044527">
    <property type="entry name" value="NrtA/CpmA_ABC-bd_dom"/>
</dbReference>
<dbReference type="InterPro" id="IPR010067">
    <property type="entry name" value="ABC_SsuA_sub-bd"/>
</dbReference>
<keyword evidence="4" id="KW-0813">Transport</keyword>
<gene>
    <name evidence="10" type="ORF">GCM10011389_01820</name>
</gene>
<evidence type="ECO:0000256" key="1">
    <source>
        <dbReference type="ARBA" id="ARBA00004418"/>
    </source>
</evidence>
<dbReference type="EMBL" id="BMIN01000001">
    <property type="protein sequence ID" value="GGC98283.1"/>
    <property type="molecule type" value="Genomic_DNA"/>
</dbReference>
<dbReference type="CDD" id="cd13553">
    <property type="entry name" value="PBP2_NrtA_CpmA_like"/>
    <property type="match status" value="1"/>
</dbReference>
<dbReference type="NCBIfam" id="TIGR01728">
    <property type="entry name" value="SsuA_fam"/>
    <property type="match status" value="1"/>
</dbReference>
<dbReference type="PANTHER" id="PTHR30024">
    <property type="entry name" value="ALIPHATIC SULFONATES-BINDING PROTEIN-RELATED"/>
    <property type="match status" value="1"/>
</dbReference>
<dbReference type="RefSeq" id="WP_188650024.1">
    <property type="nucleotide sequence ID" value="NZ_BMIN01000001.1"/>
</dbReference>
<keyword evidence="5" id="KW-1003">Cell membrane</keyword>
<evidence type="ECO:0000256" key="9">
    <source>
        <dbReference type="SAM" id="SignalP"/>
    </source>
</evidence>
<comment type="similarity">
    <text evidence="3">Belongs to the bacterial solute-binding protein SsuA/TauA family.</text>
</comment>
<accession>A0ABQ1PJH6</accession>
<evidence type="ECO:0000313" key="11">
    <source>
        <dbReference type="Proteomes" id="UP000642571"/>
    </source>
</evidence>
<keyword evidence="11" id="KW-1185">Reference proteome</keyword>
<evidence type="ECO:0000256" key="3">
    <source>
        <dbReference type="ARBA" id="ARBA00010742"/>
    </source>
</evidence>
<name>A0ABQ1PJH6_9BACI</name>
<reference evidence="11" key="1">
    <citation type="journal article" date="2019" name="Int. J. Syst. Evol. Microbiol.">
        <title>The Global Catalogue of Microorganisms (GCM) 10K type strain sequencing project: providing services to taxonomists for standard genome sequencing and annotation.</title>
        <authorList>
            <consortium name="The Broad Institute Genomics Platform"/>
            <consortium name="The Broad Institute Genome Sequencing Center for Infectious Disease"/>
            <person name="Wu L."/>
            <person name="Ma J."/>
        </authorList>
    </citation>
    <scope>NUCLEOTIDE SEQUENCE [LARGE SCALE GENOMIC DNA]</scope>
    <source>
        <strain evidence="11">CGMCC 1.15353</strain>
    </source>
</reference>
<keyword evidence="6" id="KW-0997">Cell inner membrane</keyword>
<dbReference type="PROSITE" id="PS51257">
    <property type="entry name" value="PROKAR_LIPOPROTEIN"/>
    <property type="match status" value="1"/>
</dbReference>
<organism evidence="10 11">
    <name type="scientific">Pontibacillus salipaludis</name>
    <dbReference type="NCBI Taxonomy" id="1697394"/>
    <lineage>
        <taxon>Bacteria</taxon>
        <taxon>Bacillati</taxon>
        <taxon>Bacillota</taxon>
        <taxon>Bacilli</taxon>
        <taxon>Bacillales</taxon>
        <taxon>Bacillaceae</taxon>
        <taxon>Pontibacillus</taxon>
    </lineage>
</organism>
<feature type="signal peptide" evidence="9">
    <location>
        <begin position="1"/>
        <end position="19"/>
    </location>
</feature>